<comment type="caution">
    <text evidence="2">The sequence shown here is derived from an EMBL/GenBank/DDBJ whole genome shotgun (WGS) entry which is preliminary data.</text>
</comment>
<feature type="domain" description="Polymerase beta nucleotidyltransferase" evidence="1">
    <location>
        <begin position="5"/>
        <end position="100"/>
    </location>
</feature>
<name>A0A1F5DWH0_9BACT</name>
<dbReference type="Gene3D" id="3.30.460.10">
    <property type="entry name" value="Beta Polymerase, domain 2"/>
    <property type="match status" value="1"/>
</dbReference>
<dbReference type="CDD" id="cd05403">
    <property type="entry name" value="NT_KNTase_like"/>
    <property type="match status" value="1"/>
</dbReference>
<evidence type="ECO:0000313" key="2">
    <source>
        <dbReference type="EMBL" id="OGD59445.1"/>
    </source>
</evidence>
<dbReference type="Pfam" id="PF18765">
    <property type="entry name" value="Polbeta"/>
    <property type="match status" value="1"/>
</dbReference>
<reference evidence="2 3" key="1">
    <citation type="journal article" date="2016" name="Nat. Commun.">
        <title>Thousands of microbial genomes shed light on interconnected biogeochemical processes in an aquifer system.</title>
        <authorList>
            <person name="Anantharaman K."/>
            <person name="Brown C.T."/>
            <person name="Hug L.A."/>
            <person name="Sharon I."/>
            <person name="Castelle C.J."/>
            <person name="Probst A.J."/>
            <person name="Thomas B.C."/>
            <person name="Singh A."/>
            <person name="Wilkins M.J."/>
            <person name="Karaoz U."/>
            <person name="Brodie E.L."/>
            <person name="Williams K.H."/>
            <person name="Hubbard S.S."/>
            <person name="Banfield J.F."/>
        </authorList>
    </citation>
    <scope>NUCLEOTIDE SEQUENCE [LARGE SCALE GENOMIC DNA]</scope>
</reference>
<gene>
    <name evidence="2" type="ORF">A3I57_03295</name>
</gene>
<sequence length="140" mass="15958">MKLKQQIIEYFQLQPEVAGVYLYGSQAANGAGDLSDVDLAVLLTKKTKNKNFDLQLKYINAVQEILFEDLAADVKILDHDQALIYQAEVINHGLLIVNNRPEEIGEFVNRVSLLYPDFYPVISHYFAKMHQRLEKGNYAA</sequence>
<dbReference type="SUPFAM" id="SSF81301">
    <property type="entry name" value="Nucleotidyltransferase"/>
    <property type="match status" value="1"/>
</dbReference>
<protein>
    <recommendedName>
        <fullName evidence="1">Polymerase beta nucleotidyltransferase domain-containing protein</fullName>
    </recommendedName>
</protein>
<dbReference type="AlphaFoldDB" id="A0A1F5DWH0"/>
<evidence type="ECO:0000313" key="3">
    <source>
        <dbReference type="Proteomes" id="UP000176364"/>
    </source>
</evidence>
<accession>A0A1F5DWH0</accession>
<dbReference type="InterPro" id="IPR052930">
    <property type="entry name" value="TA_antitoxin_MntA"/>
</dbReference>
<dbReference type="PANTHER" id="PTHR43852:SF3">
    <property type="entry name" value="NUCLEOTIDYLTRANSFERASE"/>
    <property type="match status" value="1"/>
</dbReference>
<dbReference type="InterPro" id="IPR041633">
    <property type="entry name" value="Polbeta"/>
</dbReference>
<proteinExistence type="predicted"/>
<dbReference type="EMBL" id="MEZQ01000034">
    <property type="protein sequence ID" value="OGD59445.1"/>
    <property type="molecule type" value="Genomic_DNA"/>
</dbReference>
<dbReference type="Proteomes" id="UP000176364">
    <property type="component" value="Unassembled WGS sequence"/>
</dbReference>
<evidence type="ECO:0000259" key="1">
    <source>
        <dbReference type="Pfam" id="PF18765"/>
    </source>
</evidence>
<dbReference type="PANTHER" id="PTHR43852">
    <property type="entry name" value="NUCLEOTIDYLTRANSFERASE"/>
    <property type="match status" value="1"/>
</dbReference>
<organism evidence="2 3">
    <name type="scientific">Candidatus Beckwithbacteria bacterium RIFCSPLOWO2_02_FULL_47_23</name>
    <dbReference type="NCBI Taxonomy" id="1797463"/>
    <lineage>
        <taxon>Bacteria</taxon>
        <taxon>Candidatus Beckwithiibacteriota</taxon>
    </lineage>
</organism>
<dbReference type="InterPro" id="IPR043519">
    <property type="entry name" value="NT_sf"/>
</dbReference>